<accession>A0ABR2KDE8</accession>
<evidence type="ECO:0000313" key="1">
    <source>
        <dbReference type="EMBL" id="KAK8888771.1"/>
    </source>
</evidence>
<evidence type="ECO:0008006" key="3">
    <source>
        <dbReference type="Google" id="ProtNLM"/>
    </source>
</evidence>
<dbReference type="Proteomes" id="UP001470230">
    <property type="component" value="Unassembled WGS sequence"/>
</dbReference>
<name>A0ABR2KDE8_9EUKA</name>
<dbReference type="EMBL" id="JAPFFF010000005">
    <property type="protein sequence ID" value="KAK8888771.1"/>
    <property type="molecule type" value="Genomic_DNA"/>
</dbReference>
<dbReference type="Gene3D" id="2.30.30.140">
    <property type="match status" value="1"/>
</dbReference>
<gene>
    <name evidence="1" type="ORF">M9Y10_033510</name>
</gene>
<protein>
    <recommendedName>
        <fullName evidence="3">HNH nuclease domain-containing protein</fullName>
    </recommendedName>
</protein>
<organism evidence="1 2">
    <name type="scientific">Tritrichomonas musculus</name>
    <dbReference type="NCBI Taxonomy" id="1915356"/>
    <lineage>
        <taxon>Eukaryota</taxon>
        <taxon>Metamonada</taxon>
        <taxon>Parabasalia</taxon>
        <taxon>Tritrichomonadida</taxon>
        <taxon>Tritrichomonadidae</taxon>
        <taxon>Tritrichomonas</taxon>
    </lineage>
</organism>
<comment type="caution">
    <text evidence="1">The sequence shown here is derived from an EMBL/GenBank/DDBJ whole genome shotgun (WGS) entry which is preliminary data.</text>
</comment>
<evidence type="ECO:0000313" key="2">
    <source>
        <dbReference type="Proteomes" id="UP001470230"/>
    </source>
</evidence>
<reference evidence="1 2" key="1">
    <citation type="submission" date="2024-04" db="EMBL/GenBank/DDBJ databases">
        <title>Tritrichomonas musculus Genome.</title>
        <authorList>
            <person name="Alves-Ferreira E."/>
            <person name="Grigg M."/>
            <person name="Lorenzi H."/>
            <person name="Galac M."/>
        </authorList>
    </citation>
    <scope>NUCLEOTIDE SEQUENCE [LARGE SCALE GENOMIC DNA]</scope>
    <source>
        <strain evidence="1 2">EAF2021</strain>
    </source>
</reference>
<keyword evidence="2" id="KW-1185">Reference proteome</keyword>
<sequence length="197" mass="23408">MANQISNNQPTQSIEFFSNLVNDFFMKQVIKREPPLPIYTGCYSYKNKFLEKYDFICAKYKSCFSLMIALSYNQLNRTVTALDYFGAEGKQVCLNEDEYANLTHVVPKTPLKRWEFMRESEVLALYRLDENNWSTRFFKAIVIQIPYDFQNSLNSDNYLLDFGDGYRQYVPQKFVTHIYDKWMENLENVSLKDYLAK</sequence>
<proteinExistence type="predicted"/>